<dbReference type="InterPro" id="IPR018534">
    <property type="entry name" value="Tet_reg_excision_RteC"/>
</dbReference>
<evidence type="ECO:0000313" key="1">
    <source>
        <dbReference type="EMBL" id="SKA32915.1"/>
    </source>
</evidence>
<gene>
    <name evidence="1" type="ORF">SAMN04488128_103736</name>
</gene>
<protein>
    <submittedName>
        <fullName evidence="1">RteC protein</fullName>
    </submittedName>
</protein>
<dbReference type="EMBL" id="FUWZ01000003">
    <property type="protein sequence ID" value="SKA32915.1"/>
    <property type="molecule type" value="Genomic_DNA"/>
</dbReference>
<keyword evidence="2" id="KW-1185">Reference proteome</keyword>
<dbReference type="OrthoDB" id="790983at2"/>
<proteinExistence type="predicted"/>
<reference evidence="2" key="1">
    <citation type="submission" date="2017-02" db="EMBL/GenBank/DDBJ databases">
        <authorList>
            <person name="Varghese N."/>
            <person name="Submissions S."/>
        </authorList>
    </citation>
    <scope>NUCLEOTIDE SEQUENCE [LARGE SCALE GENOMIC DNA]</scope>
    <source>
        <strain evidence="2">DSM 22224</strain>
    </source>
</reference>
<dbReference type="Pfam" id="PF09357">
    <property type="entry name" value="RteC"/>
    <property type="match status" value="1"/>
</dbReference>
<dbReference type="AlphaFoldDB" id="A0A1T4SXC5"/>
<dbReference type="Proteomes" id="UP000190367">
    <property type="component" value="Unassembled WGS sequence"/>
</dbReference>
<dbReference type="STRING" id="634771.SAMN04488128_103736"/>
<sequence length="275" mass="32209">MKPLSSYQQIMASRLHASEKAGQTVLQRCGSAIAIVEQVLQELNPVLSDTQFLNAGEEINFFKLQLPAIHAQLIYHQSVSWLESRKPVGDYAIHRHYYSSELDRIRRYSEDHRDFYQYHRTGATYWDEHLFQRGHELLPQLRHEYSFAMDRRINTQGTMLVATMQAYDLLREFIEQQTAQVDCRPAAVGSTDHKLLKWTDSKTALAEMIYAFWFKGSFNNGAAELKEIQAYVEQIFDIRIGNIYQIKQEMYARENISAYQDLLHKRFKEGMEQSL</sequence>
<evidence type="ECO:0000313" key="2">
    <source>
        <dbReference type="Proteomes" id="UP000190367"/>
    </source>
</evidence>
<accession>A0A1T4SXC5</accession>
<name>A0A1T4SXC5_9BACT</name>
<organism evidence="1 2">
    <name type="scientific">Chitinophaga eiseniae</name>
    <dbReference type="NCBI Taxonomy" id="634771"/>
    <lineage>
        <taxon>Bacteria</taxon>
        <taxon>Pseudomonadati</taxon>
        <taxon>Bacteroidota</taxon>
        <taxon>Chitinophagia</taxon>
        <taxon>Chitinophagales</taxon>
        <taxon>Chitinophagaceae</taxon>
        <taxon>Chitinophaga</taxon>
    </lineage>
</organism>
<dbReference type="RefSeq" id="WP_078671063.1">
    <property type="nucleotide sequence ID" value="NZ_FUWZ01000003.1"/>
</dbReference>